<keyword evidence="1" id="KW-0472">Membrane</keyword>
<accession>A0A1B1YQX6</accession>
<dbReference type="EMBL" id="CP014671">
    <property type="protein sequence ID" value="ANX03137.1"/>
    <property type="molecule type" value="Genomic_DNA"/>
</dbReference>
<organism evidence="2 3">
    <name type="scientific">Immundisolibacter cernigliae</name>
    <dbReference type="NCBI Taxonomy" id="1810504"/>
    <lineage>
        <taxon>Bacteria</taxon>
        <taxon>Pseudomonadati</taxon>
        <taxon>Pseudomonadota</taxon>
        <taxon>Gammaproteobacteria</taxon>
        <taxon>Immundisolibacterales</taxon>
        <taxon>Immundisolibacteraceae</taxon>
        <taxon>Immundisolibacter</taxon>
    </lineage>
</organism>
<keyword evidence="1" id="KW-1133">Transmembrane helix</keyword>
<reference evidence="3" key="1">
    <citation type="submission" date="2016-03" db="EMBL/GenBank/DDBJ databases">
        <title>Complete genome sequence of Solimmundus cernigliae, representing a novel lineage of polycyclic aromatic hydrocarbon degraders within the Gammaproteobacteria.</title>
        <authorList>
            <person name="Singleton D.R."/>
            <person name="Dickey A.N."/>
            <person name="Scholl E.H."/>
            <person name="Wright F.A."/>
            <person name="Aitken M.D."/>
        </authorList>
    </citation>
    <scope>NUCLEOTIDE SEQUENCE [LARGE SCALE GENOMIC DNA]</scope>
    <source>
        <strain evidence="3">TR3.2</strain>
    </source>
</reference>
<keyword evidence="3" id="KW-1185">Reference proteome</keyword>
<feature type="transmembrane region" description="Helical" evidence="1">
    <location>
        <begin position="53"/>
        <end position="73"/>
    </location>
</feature>
<protein>
    <submittedName>
        <fullName evidence="2">Uncharacterized protein</fullName>
    </submittedName>
</protein>
<feature type="transmembrane region" description="Helical" evidence="1">
    <location>
        <begin position="120"/>
        <end position="138"/>
    </location>
</feature>
<sequence>MVRDWTPAFAGVTINGAGVTIRPCIPWPDNSIYMNSLYQASGIVKNPTSKTLAVVYIAFVGALIAWAVDIWHLRCEGFGCTGVGVAWLGWVGLFLTGLVLGLVLRTLSSPGAFLARSTKLAFWLQVATGGTLFVLWVSRNAV</sequence>
<dbReference type="Proteomes" id="UP000092952">
    <property type="component" value="Chromosome"/>
</dbReference>
<dbReference type="KEGG" id="gbi:PG2T_02320"/>
<name>A0A1B1YQX6_9GAMM</name>
<dbReference type="InParanoid" id="A0A1B1YQX6"/>
<gene>
    <name evidence="2" type="ORF">PG2T_02320</name>
</gene>
<keyword evidence="1" id="KW-0812">Transmembrane</keyword>
<dbReference type="AlphaFoldDB" id="A0A1B1YQX6"/>
<evidence type="ECO:0000256" key="1">
    <source>
        <dbReference type="SAM" id="Phobius"/>
    </source>
</evidence>
<proteinExistence type="predicted"/>
<evidence type="ECO:0000313" key="2">
    <source>
        <dbReference type="EMBL" id="ANX03137.1"/>
    </source>
</evidence>
<feature type="transmembrane region" description="Helical" evidence="1">
    <location>
        <begin position="85"/>
        <end position="108"/>
    </location>
</feature>
<evidence type="ECO:0000313" key="3">
    <source>
        <dbReference type="Proteomes" id="UP000092952"/>
    </source>
</evidence>